<feature type="domain" description="Glyoxalase-like" evidence="1">
    <location>
        <begin position="7"/>
        <end position="148"/>
    </location>
</feature>
<dbReference type="InterPro" id="IPR041581">
    <property type="entry name" value="Glyoxalase_6"/>
</dbReference>
<keyword evidence="3" id="KW-1185">Reference proteome</keyword>
<evidence type="ECO:0000313" key="2">
    <source>
        <dbReference type="EMBL" id="MBO0511294.1"/>
    </source>
</evidence>
<dbReference type="AlphaFoldDB" id="A0A939JH90"/>
<proteinExistence type="predicted"/>
<dbReference type="Gene3D" id="3.10.180.10">
    <property type="entry name" value="2,3-Dihydroxybiphenyl 1,2-Dioxygenase, domain 1"/>
    <property type="match status" value="1"/>
</dbReference>
<dbReference type="PANTHER" id="PTHR35908">
    <property type="entry name" value="HYPOTHETICAL FUSION PROTEIN"/>
    <property type="match status" value="1"/>
</dbReference>
<organism evidence="2 3">
    <name type="scientific">Streptomyces beijiangensis</name>
    <dbReference type="NCBI Taxonomy" id="163361"/>
    <lineage>
        <taxon>Bacteria</taxon>
        <taxon>Bacillati</taxon>
        <taxon>Actinomycetota</taxon>
        <taxon>Actinomycetes</taxon>
        <taxon>Kitasatosporales</taxon>
        <taxon>Streptomycetaceae</taxon>
        <taxon>Streptomyces</taxon>
    </lineage>
</organism>
<dbReference type="Pfam" id="PF18029">
    <property type="entry name" value="Glyoxalase_6"/>
    <property type="match status" value="1"/>
</dbReference>
<evidence type="ECO:0000313" key="3">
    <source>
        <dbReference type="Proteomes" id="UP000664167"/>
    </source>
</evidence>
<dbReference type="SUPFAM" id="SSF54593">
    <property type="entry name" value="Glyoxalase/Bleomycin resistance protein/Dihydroxybiphenyl dioxygenase"/>
    <property type="match status" value="1"/>
</dbReference>
<protein>
    <recommendedName>
        <fullName evidence="1">Glyoxalase-like domain-containing protein</fullName>
    </recommendedName>
</protein>
<dbReference type="Proteomes" id="UP000664167">
    <property type="component" value="Unassembled WGS sequence"/>
</dbReference>
<dbReference type="EMBL" id="JAFLRJ010000041">
    <property type="protein sequence ID" value="MBO0511294.1"/>
    <property type="molecule type" value="Genomic_DNA"/>
</dbReference>
<reference evidence="2" key="1">
    <citation type="submission" date="2021-03" db="EMBL/GenBank/DDBJ databases">
        <title>Streptomyces poriferae sp. nov., a novel marine sponge-derived Actinobacteria species with anti-MRSA activity.</title>
        <authorList>
            <person name="Sandoval-Powers M."/>
            <person name="Kralova S."/>
            <person name="Nguyen G.-S."/>
            <person name="Fawwal D."/>
            <person name="Degnes K."/>
            <person name="Klinkenberg G."/>
            <person name="Sletta H."/>
            <person name="Wentzel A."/>
            <person name="Liles M.R."/>
        </authorList>
    </citation>
    <scope>NUCLEOTIDE SEQUENCE</scope>
    <source>
        <strain evidence="2">DSM 41794</strain>
    </source>
</reference>
<dbReference type="RefSeq" id="WP_206960719.1">
    <property type="nucleotide sequence ID" value="NZ_BAAAJJ010000006.1"/>
</dbReference>
<name>A0A939JH90_9ACTN</name>
<evidence type="ECO:0000259" key="1">
    <source>
        <dbReference type="Pfam" id="PF18029"/>
    </source>
</evidence>
<accession>A0A939JH90</accession>
<sequence length="149" mass="16350">MAVQWKLVVDCADPNGIVGFWAPALGYEVEDHSVLIDRLIGLGAVGDDDWTTAGGHKVWVHAAAVRHPDDPVDEATGTGLGRRILFLRVPEPKQGKNRLHIDLHFGPERRDAEVKRLEELGASVLYVVEQPGDSHVTMADPEGNEFDVQ</sequence>
<dbReference type="InterPro" id="IPR029068">
    <property type="entry name" value="Glyas_Bleomycin-R_OHBP_Dase"/>
</dbReference>
<gene>
    <name evidence="2" type="ORF">J0695_05640</name>
</gene>
<comment type="caution">
    <text evidence="2">The sequence shown here is derived from an EMBL/GenBank/DDBJ whole genome shotgun (WGS) entry which is preliminary data.</text>
</comment>
<dbReference type="PANTHER" id="PTHR35908:SF1">
    <property type="entry name" value="CONSERVED PROTEIN"/>
    <property type="match status" value="1"/>
</dbReference>